<comment type="caution">
    <text evidence="7">The sequence shown here is derived from an EMBL/GenBank/DDBJ whole genome shotgun (WGS) entry which is preliminary data.</text>
</comment>
<dbReference type="SUPFAM" id="SSF88659">
    <property type="entry name" value="Sigma3 and sigma4 domains of RNA polymerase sigma factors"/>
    <property type="match status" value="1"/>
</dbReference>
<dbReference type="GO" id="GO:0016987">
    <property type="term" value="F:sigma factor activity"/>
    <property type="evidence" value="ECO:0007669"/>
    <property type="project" value="UniProtKB-KW"/>
</dbReference>
<dbReference type="InterPro" id="IPR039425">
    <property type="entry name" value="RNA_pol_sigma-70-like"/>
</dbReference>
<evidence type="ECO:0000259" key="6">
    <source>
        <dbReference type="Pfam" id="PF08281"/>
    </source>
</evidence>
<keyword evidence="2" id="KW-0805">Transcription regulation</keyword>
<name>A0A2W5T0P5_9BACT</name>
<evidence type="ECO:0000256" key="2">
    <source>
        <dbReference type="ARBA" id="ARBA00023015"/>
    </source>
</evidence>
<dbReference type="InterPro" id="IPR007627">
    <property type="entry name" value="RNA_pol_sigma70_r2"/>
</dbReference>
<keyword evidence="3" id="KW-0731">Sigma factor</keyword>
<evidence type="ECO:0000259" key="5">
    <source>
        <dbReference type="Pfam" id="PF04542"/>
    </source>
</evidence>
<dbReference type="NCBIfam" id="TIGR02937">
    <property type="entry name" value="sigma70-ECF"/>
    <property type="match status" value="1"/>
</dbReference>
<dbReference type="InterPro" id="IPR014284">
    <property type="entry name" value="RNA_pol_sigma-70_dom"/>
</dbReference>
<protein>
    <submittedName>
        <fullName evidence="7">RNA polymerase subunit sigma-70</fullName>
    </submittedName>
</protein>
<dbReference type="InterPro" id="IPR013249">
    <property type="entry name" value="RNA_pol_sigma70_r4_t2"/>
</dbReference>
<dbReference type="SUPFAM" id="SSF88946">
    <property type="entry name" value="Sigma2 domain of RNA polymerase sigma factors"/>
    <property type="match status" value="1"/>
</dbReference>
<comment type="similarity">
    <text evidence="1">Belongs to the sigma-70 factor family. ECF subfamily.</text>
</comment>
<evidence type="ECO:0000313" key="8">
    <source>
        <dbReference type="Proteomes" id="UP000249061"/>
    </source>
</evidence>
<dbReference type="EMBL" id="QFQP01000023">
    <property type="protein sequence ID" value="PZR08880.1"/>
    <property type="molecule type" value="Genomic_DNA"/>
</dbReference>
<dbReference type="Pfam" id="PF04542">
    <property type="entry name" value="Sigma70_r2"/>
    <property type="match status" value="1"/>
</dbReference>
<dbReference type="InterPro" id="IPR013324">
    <property type="entry name" value="RNA_pol_sigma_r3/r4-like"/>
</dbReference>
<accession>A0A2W5T0P5</accession>
<dbReference type="PANTHER" id="PTHR43133:SF51">
    <property type="entry name" value="RNA POLYMERASE SIGMA FACTOR"/>
    <property type="match status" value="1"/>
</dbReference>
<dbReference type="AlphaFoldDB" id="A0A2W5T0P5"/>
<evidence type="ECO:0000256" key="3">
    <source>
        <dbReference type="ARBA" id="ARBA00023082"/>
    </source>
</evidence>
<dbReference type="GO" id="GO:0003677">
    <property type="term" value="F:DNA binding"/>
    <property type="evidence" value="ECO:0007669"/>
    <property type="project" value="InterPro"/>
</dbReference>
<evidence type="ECO:0000313" key="7">
    <source>
        <dbReference type="EMBL" id="PZR08880.1"/>
    </source>
</evidence>
<feature type="domain" description="RNA polymerase sigma-70 region 2" evidence="5">
    <location>
        <begin position="10"/>
        <end position="78"/>
    </location>
</feature>
<dbReference type="CDD" id="cd06171">
    <property type="entry name" value="Sigma70_r4"/>
    <property type="match status" value="1"/>
</dbReference>
<evidence type="ECO:0000256" key="4">
    <source>
        <dbReference type="ARBA" id="ARBA00023163"/>
    </source>
</evidence>
<keyword evidence="4" id="KW-0804">Transcription</keyword>
<proteinExistence type="inferred from homology"/>
<dbReference type="Pfam" id="PF08281">
    <property type="entry name" value="Sigma70_r4_2"/>
    <property type="match status" value="1"/>
</dbReference>
<dbReference type="InterPro" id="IPR013325">
    <property type="entry name" value="RNA_pol_sigma_r2"/>
</dbReference>
<organism evidence="7 8">
    <name type="scientific">Archangium gephyra</name>
    <dbReference type="NCBI Taxonomy" id="48"/>
    <lineage>
        <taxon>Bacteria</taxon>
        <taxon>Pseudomonadati</taxon>
        <taxon>Myxococcota</taxon>
        <taxon>Myxococcia</taxon>
        <taxon>Myxococcales</taxon>
        <taxon>Cystobacterineae</taxon>
        <taxon>Archangiaceae</taxon>
        <taxon>Archangium</taxon>
    </lineage>
</organism>
<dbReference type="Gene3D" id="1.10.1740.10">
    <property type="match status" value="1"/>
</dbReference>
<dbReference type="InterPro" id="IPR036388">
    <property type="entry name" value="WH-like_DNA-bd_sf"/>
</dbReference>
<dbReference type="GO" id="GO:0006352">
    <property type="term" value="P:DNA-templated transcription initiation"/>
    <property type="evidence" value="ECO:0007669"/>
    <property type="project" value="InterPro"/>
</dbReference>
<evidence type="ECO:0000256" key="1">
    <source>
        <dbReference type="ARBA" id="ARBA00010641"/>
    </source>
</evidence>
<dbReference type="Gene3D" id="1.10.10.10">
    <property type="entry name" value="Winged helix-like DNA-binding domain superfamily/Winged helix DNA-binding domain"/>
    <property type="match status" value="1"/>
</dbReference>
<dbReference type="Proteomes" id="UP000249061">
    <property type="component" value="Unassembled WGS sequence"/>
</dbReference>
<gene>
    <name evidence="7" type="ORF">DI536_23605</name>
</gene>
<sequence length="170" mass="19502">MTALPPMNELYQQHRRRALAIARRILRDADEAEDVVQEVFTRLFSQNVRFDGKAAYTTWLHRILVNSSINSLRARKRRGRLESTVGGAEDPEEIAVGNQQHALFLEALEHLSEQHRMVVTLRDLRGYSYPEIARMLNLPEGTVKSSLNRGRTRLMARMKTADEPADQSSF</sequence>
<dbReference type="PANTHER" id="PTHR43133">
    <property type="entry name" value="RNA POLYMERASE ECF-TYPE SIGMA FACTO"/>
    <property type="match status" value="1"/>
</dbReference>
<reference evidence="7 8" key="1">
    <citation type="submission" date="2017-08" db="EMBL/GenBank/DDBJ databases">
        <title>Infants hospitalized years apart are colonized by the same room-sourced microbial strains.</title>
        <authorList>
            <person name="Brooks B."/>
            <person name="Olm M.R."/>
            <person name="Firek B.A."/>
            <person name="Baker R."/>
            <person name="Thomas B.C."/>
            <person name="Morowitz M.J."/>
            <person name="Banfield J.F."/>
        </authorList>
    </citation>
    <scope>NUCLEOTIDE SEQUENCE [LARGE SCALE GENOMIC DNA]</scope>
    <source>
        <strain evidence="7">S2_003_000_R2_14</strain>
    </source>
</reference>
<feature type="domain" description="RNA polymerase sigma factor 70 region 4 type 2" evidence="6">
    <location>
        <begin position="103"/>
        <end position="154"/>
    </location>
</feature>